<accession>A0A1K1LEQ0</accession>
<evidence type="ECO:0000313" key="3">
    <source>
        <dbReference type="Proteomes" id="UP000186323"/>
    </source>
</evidence>
<keyword evidence="3" id="KW-1185">Reference proteome</keyword>
<sequence length="118" mass="11650">MPHIVSPAGSPGQEGSPSRAPRSPGQCLHTGPGSGIRHDAGRMRPPGPSGQAAYEDCPALSIRGGDGDGGSPSSDADRGSPAWHMKNGAGPARRPAGKRGATRPDGPDACAVRPAAGA</sequence>
<name>A0A1K1LEQ0_9BACT</name>
<feature type="compositionally biased region" description="Low complexity" evidence="1">
    <location>
        <begin position="71"/>
        <end position="82"/>
    </location>
</feature>
<feature type="region of interest" description="Disordered" evidence="1">
    <location>
        <begin position="1"/>
        <end position="118"/>
    </location>
</feature>
<dbReference type="EMBL" id="LT630450">
    <property type="protein sequence ID" value="SFV73220.1"/>
    <property type="molecule type" value="Genomic_DNA"/>
</dbReference>
<organism evidence="2 3">
    <name type="scientific">Desulfovibrio piger</name>
    <dbReference type="NCBI Taxonomy" id="901"/>
    <lineage>
        <taxon>Bacteria</taxon>
        <taxon>Pseudomonadati</taxon>
        <taxon>Thermodesulfobacteriota</taxon>
        <taxon>Desulfovibrionia</taxon>
        <taxon>Desulfovibrionales</taxon>
        <taxon>Desulfovibrionaceae</taxon>
        <taxon>Desulfovibrio</taxon>
    </lineage>
</organism>
<proteinExistence type="predicted"/>
<dbReference type="Proteomes" id="UP000186323">
    <property type="component" value="Chromosome I"/>
</dbReference>
<dbReference type="KEGG" id="dpg:DESPIGER_1374"/>
<gene>
    <name evidence="2" type="ORF">DESPIGER_1374</name>
</gene>
<dbReference type="AlphaFoldDB" id="A0A1K1LEQ0"/>
<protein>
    <submittedName>
        <fullName evidence="2">Uncharacterized protein</fullName>
    </submittedName>
</protein>
<evidence type="ECO:0000256" key="1">
    <source>
        <dbReference type="SAM" id="MobiDB-lite"/>
    </source>
</evidence>
<evidence type="ECO:0000313" key="2">
    <source>
        <dbReference type="EMBL" id="SFV73220.1"/>
    </source>
</evidence>
<reference evidence="3" key="1">
    <citation type="submission" date="2016-10" db="EMBL/GenBank/DDBJ databases">
        <authorList>
            <person name="Wegmann U."/>
        </authorList>
    </citation>
    <scope>NUCLEOTIDE SEQUENCE [LARGE SCALE GENOMIC DNA]</scope>
</reference>